<evidence type="ECO:0000313" key="2">
    <source>
        <dbReference type="Proteomes" id="UP001632037"/>
    </source>
</evidence>
<comment type="caution">
    <text evidence="1">The sequence shown here is derived from an EMBL/GenBank/DDBJ whole genome shotgun (WGS) entry which is preliminary data.</text>
</comment>
<dbReference type="AlphaFoldDB" id="A0ABD3FR96"/>
<keyword evidence="2" id="KW-1185">Reference proteome</keyword>
<dbReference type="EMBL" id="JBIMZQ010000012">
    <property type="protein sequence ID" value="KAL3668200.1"/>
    <property type="molecule type" value="Genomic_DNA"/>
</dbReference>
<evidence type="ECO:0000313" key="1">
    <source>
        <dbReference type="EMBL" id="KAL3668200.1"/>
    </source>
</evidence>
<organism evidence="1 2">
    <name type="scientific">Phytophthora oleae</name>
    <dbReference type="NCBI Taxonomy" id="2107226"/>
    <lineage>
        <taxon>Eukaryota</taxon>
        <taxon>Sar</taxon>
        <taxon>Stramenopiles</taxon>
        <taxon>Oomycota</taxon>
        <taxon>Peronosporomycetes</taxon>
        <taxon>Peronosporales</taxon>
        <taxon>Peronosporaceae</taxon>
        <taxon>Phytophthora</taxon>
    </lineage>
</organism>
<gene>
    <name evidence="1" type="ORF">V7S43_007061</name>
</gene>
<name>A0ABD3FR96_9STRA</name>
<sequence length="68" mass="7975">MVEALTLYLHGETQEGTHSKHHESVMRLKGPREERFELAFAATKYATLRNIAERFAVEVFLWVVLMER</sequence>
<proteinExistence type="predicted"/>
<protein>
    <submittedName>
        <fullName evidence="1">Uncharacterized protein</fullName>
    </submittedName>
</protein>
<reference evidence="1 2" key="1">
    <citation type="submission" date="2024-09" db="EMBL/GenBank/DDBJ databases">
        <title>Genome sequencing and assembly of Phytophthora oleae, isolate VK10A, causative agent of rot of olive drupes.</title>
        <authorList>
            <person name="Conti Taguali S."/>
            <person name="Riolo M."/>
            <person name="La Spada F."/>
            <person name="Cacciola S.O."/>
            <person name="Dionisio G."/>
        </authorList>
    </citation>
    <scope>NUCLEOTIDE SEQUENCE [LARGE SCALE GENOMIC DNA]</scope>
    <source>
        <strain evidence="1 2">VK10A</strain>
    </source>
</reference>
<accession>A0ABD3FR96</accession>
<dbReference type="Proteomes" id="UP001632037">
    <property type="component" value="Unassembled WGS sequence"/>
</dbReference>